<dbReference type="Proteomes" id="UP000224871">
    <property type="component" value="Unassembled WGS sequence"/>
</dbReference>
<keyword evidence="4" id="KW-1185">Reference proteome</keyword>
<gene>
    <name evidence="1" type="ORF">Xinn_02548</name>
    <name evidence="2" type="ORF">XIS1_1800004</name>
</gene>
<protein>
    <recommendedName>
        <fullName evidence="5">Transposase</fullName>
    </recommendedName>
</protein>
<sequence>MSNSDTNLPKKTIKEAYKPKTCPFCNFYGLKRYPENNSWSCNQCGLMWTPEEDKR</sequence>
<proteinExistence type="predicted"/>
<evidence type="ECO:0000313" key="3">
    <source>
        <dbReference type="Proteomes" id="UP000196435"/>
    </source>
</evidence>
<evidence type="ECO:0008006" key="5">
    <source>
        <dbReference type="Google" id="ProtNLM"/>
    </source>
</evidence>
<dbReference type="AlphaFoldDB" id="A0A1N6MWS1"/>
<accession>A0A1N6MWS1</accession>
<reference evidence="1 4" key="3">
    <citation type="journal article" date="2017" name="Nat. Microbiol.">
        <title>Natural product diversity associated with the nematode symbionts Photorhabdus and Xenorhabdus.</title>
        <authorList>
            <person name="Tobias N.J."/>
            <person name="Wolff H."/>
            <person name="Djahanschiri B."/>
            <person name="Grundmann F."/>
            <person name="Kronenwerth M."/>
            <person name="Shi Y.M."/>
            <person name="Simonyi S."/>
            <person name="Grun P."/>
            <person name="Shapiro-Ilan D."/>
            <person name="Pidot S.J."/>
            <person name="Stinear T.P."/>
            <person name="Ebersberger I."/>
            <person name="Bode H.B."/>
        </authorList>
    </citation>
    <scope>NUCLEOTIDE SEQUENCE [LARGE SCALE GENOMIC DNA]</scope>
    <source>
        <strain evidence="1 4">DSM 16336</strain>
    </source>
</reference>
<evidence type="ECO:0000313" key="4">
    <source>
        <dbReference type="Proteomes" id="UP000224871"/>
    </source>
</evidence>
<dbReference type="EMBL" id="NIBU01000031">
    <property type="protein sequence ID" value="PHM33291.1"/>
    <property type="molecule type" value="Genomic_DNA"/>
</dbReference>
<dbReference type="EMBL" id="FTLG01000091">
    <property type="protein sequence ID" value="SIP73281.1"/>
    <property type="molecule type" value="Genomic_DNA"/>
</dbReference>
<dbReference type="Proteomes" id="UP000196435">
    <property type="component" value="Unassembled WGS sequence"/>
</dbReference>
<name>A0A1N6MWS1_9GAMM</name>
<dbReference type="RefSeq" id="WP_169923573.1">
    <property type="nucleotide sequence ID" value="NZ_CAWNQC010000228.1"/>
</dbReference>
<evidence type="ECO:0000313" key="1">
    <source>
        <dbReference type="EMBL" id="PHM33291.1"/>
    </source>
</evidence>
<evidence type="ECO:0000313" key="2">
    <source>
        <dbReference type="EMBL" id="SIP73281.1"/>
    </source>
</evidence>
<reference evidence="2" key="2">
    <citation type="submission" date="2016-12" db="EMBL/GenBank/DDBJ databases">
        <authorList>
            <person name="Song W.-J."/>
            <person name="Kurnit D.M."/>
        </authorList>
    </citation>
    <scope>NUCLEOTIDE SEQUENCE [LARGE SCALE GENOMIC DNA]</scope>
    <source>
        <strain evidence="2">HGB1681</strain>
    </source>
</reference>
<reference evidence="3" key="1">
    <citation type="submission" date="2016-12" db="EMBL/GenBank/DDBJ databases">
        <authorList>
            <person name="Gaudriault S."/>
        </authorList>
    </citation>
    <scope>NUCLEOTIDE SEQUENCE [LARGE SCALE GENOMIC DNA]</scope>
    <source>
        <strain evidence="3">HGB1681 (deposited as PTA-6826 in the American Type Culture Collection)</strain>
    </source>
</reference>
<organism evidence="2 3">
    <name type="scientific">Xenorhabdus innexi</name>
    <dbReference type="NCBI Taxonomy" id="290109"/>
    <lineage>
        <taxon>Bacteria</taxon>
        <taxon>Pseudomonadati</taxon>
        <taxon>Pseudomonadota</taxon>
        <taxon>Gammaproteobacteria</taxon>
        <taxon>Enterobacterales</taxon>
        <taxon>Morganellaceae</taxon>
        <taxon>Xenorhabdus</taxon>
    </lineage>
</organism>